<dbReference type="FunFam" id="3.40.190.10:FF:000060">
    <property type="entry name" value="Glutamate receptor ionotropic, kainate 1"/>
    <property type="match status" value="1"/>
</dbReference>
<dbReference type="SUPFAM" id="SSF53850">
    <property type="entry name" value="Periplasmic binding protein-like II"/>
    <property type="match status" value="1"/>
</dbReference>
<feature type="region of interest" description="Disordered" evidence="16">
    <location>
        <begin position="1077"/>
        <end position="1136"/>
    </location>
</feature>
<dbReference type="CDD" id="cd06382">
    <property type="entry name" value="PBP1_iGluR_Kainate"/>
    <property type="match status" value="1"/>
</dbReference>
<dbReference type="SUPFAM" id="SSF81324">
    <property type="entry name" value="Voltage-gated potassium channels"/>
    <property type="match status" value="1"/>
</dbReference>
<evidence type="ECO:0000256" key="13">
    <source>
        <dbReference type="ARBA" id="ARBA00023286"/>
    </source>
</evidence>
<feature type="transmembrane region" description="Helical" evidence="17">
    <location>
        <begin position="595"/>
        <end position="614"/>
    </location>
</feature>
<accession>A0A195B155</accession>
<dbReference type="InterPro" id="IPR028082">
    <property type="entry name" value="Peripla_BP_I"/>
</dbReference>
<dbReference type="SUPFAM" id="SSF53822">
    <property type="entry name" value="Periplasmic binding protein-like I"/>
    <property type="match status" value="1"/>
</dbReference>
<organism evidence="20 21">
    <name type="scientific">Atta colombica</name>
    <dbReference type="NCBI Taxonomy" id="520822"/>
    <lineage>
        <taxon>Eukaryota</taxon>
        <taxon>Metazoa</taxon>
        <taxon>Ecdysozoa</taxon>
        <taxon>Arthropoda</taxon>
        <taxon>Hexapoda</taxon>
        <taxon>Insecta</taxon>
        <taxon>Pterygota</taxon>
        <taxon>Neoptera</taxon>
        <taxon>Endopterygota</taxon>
        <taxon>Hymenoptera</taxon>
        <taxon>Apocrita</taxon>
        <taxon>Aculeata</taxon>
        <taxon>Formicoidea</taxon>
        <taxon>Formicidae</taxon>
        <taxon>Myrmicinae</taxon>
        <taxon>Atta</taxon>
    </lineage>
</organism>
<keyword evidence="14" id="KW-0407">Ion channel</keyword>
<evidence type="ECO:0000256" key="2">
    <source>
        <dbReference type="ARBA" id="ARBA00022448"/>
    </source>
</evidence>
<feature type="domain" description="Ionotropic glutamate receptor L-glutamate and glycine-binding" evidence="19">
    <location>
        <begin position="475"/>
        <end position="539"/>
    </location>
</feature>
<evidence type="ECO:0000256" key="11">
    <source>
        <dbReference type="ARBA" id="ARBA00023180"/>
    </source>
</evidence>
<keyword evidence="7" id="KW-0770">Synapse</keyword>
<feature type="compositionally biased region" description="Pro residues" evidence="16">
    <location>
        <begin position="1159"/>
        <end position="1168"/>
    </location>
</feature>
<keyword evidence="10 20" id="KW-0675">Receptor</keyword>
<dbReference type="EMBL" id="KQ976681">
    <property type="protein sequence ID" value="KYM78191.1"/>
    <property type="molecule type" value="Genomic_DNA"/>
</dbReference>
<dbReference type="GO" id="GO:0015276">
    <property type="term" value="F:ligand-gated monoatomic ion channel activity"/>
    <property type="evidence" value="ECO:0007669"/>
    <property type="project" value="InterPro"/>
</dbReference>
<dbReference type="Gene3D" id="3.40.190.10">
    <property type="entry name" value="Periplasmic binding protein-like II"/>
    <property type="match status" value="2"/>
</dbReference>
<evidence type="ECO:0000313" key="21">
    <source>
        <dbReference type="Proteomes" id="UP000078540"/>
    </source>
</evidence>
<dbReference type="InterPro" id="IPR001320">
    <property type="entry name" value="Iontro_rcpt_C"/>
</dbReference>
<dbReference type="InterPro" id="IPR019594">
    <property type="entry name" value="Glu/Gly-bd"/>
</dbReference>
<dbReference type="Proteomes" id="UP000078540">
    <property type="component" value="Unassembled WGS sequence"/>
</dbReference>
<dbReference type="FunFam" id="3.40.190.10:FF:000167">
    <property type="entry name" value="Eye-enriched kainate receptor, isoform B"/>
    <property type="match status" value="1"/>
</dbReference>
<dbReference type="PANTHER" id="PTHR18966">
    <property type="entry name" value="IONOTROPIC GLUTAMATE RECEPTOR"/>
    <property type="match status" value="1"/>
</dbReference>
<evidence type="ECO:0000256" key="8">
    <source>
        <dbReference type="ARBA" id="ARBA00023065"/>
    </source>
</evidence>
<evidence type="ECO:0000256" key="3">
    <source>
        <dbReference type="ARBA" id="ARBA00022475"/>
    </source>
</evidence>
<dbReference type="STRING" id="520822.A0A195B155"/>
<keyword evidence="21" id="KW-1185">Reference proteome</keyword>
<keyword evidence="6 17" id="KW-1133">Transmembrane helix</keyword>
<gene>
    <name evidence="20" type="ORF">ALC53_11386</name>
</gene>
<evidence type="ECO:0000256" key="12">
    <source>
        <dbReference type="ARBA" id="ARBA00023257"/>
    </source>
</evidence>
<comment type="similarity">
    <text evidence="1">Belongs to the glutamate-gated ion channel (TC 1.A.10.1) family.</text>
</comment>
<feature type="domain" description="Ionotropic glutamate receptor C-terminal" evidence="18">
    <location>
        <begin position="465"/>
        <end position="950"/>
    </location>
</feature>
<feature type="region of interest" description="Disordered" evidence="16">
    <location>
        <begin position="18"/>
        <end position="50"/>
    </location>
</feature>
<evidence type="ECO:0000256" key="5">
    <source>
        <dbReference type="ARBA" id="ARBA00022729"/>
    </source>
</evidence>
<evidence type="ECO:0000256" key="15">
    <source>
        <dbReference type="ARBA" id="ARBA00034104"/>
    </source>
</evidence>
<evidence type="ECO:0000256" key="17">
    <source>
        <dbReference type="SAM" id="Phobius"/>
    </source>
</evidence>
<dbReference type="FunFam" id="3.40.50.2300:FF:000106">
    <property type="entry name" value="Glutamate receptor ionotropic, kainate"/>
    <property type="match status" value="1"/>
</dbReference>
<keyword evidence="5" id="KW-0732">Signal</keyword>
<dbReference type="Gene3D" id="1.10.287.70">
    <property type="match status" value="2"/>
</dbReference>
<keyword evidence="3" id="KW-1003">Cell membrane</keyword>
<protein>
    <submittedName>
        <fullName evidence="20">Glutamate receptor, ionotropic kainate 1</fullName>
    </submittedName>
</protein>
<evidence type="ECO:0000259" key="19">
    <source>
        <dbReference type="SMART" id="SM00918"/>
    </source>
</evidence>
<feature type="transmembrane region" description="Helical" evidence="17">
    <location>
        <begin position="974"/>
        <end position="994"/>
    </location>
</feature>
<evidence type="ECO:0000259" key="18">
    <source>
        <dbReference type="SMART" id="SM00079"/>
    </source>
</evidence>
<dbReference type="SMART" id="SM00918">
    <property type="entry name" value="Lig_chan-Glu_bd"/>
    <property type="match status" value="1"/>
</dbReference>
<dbReference type="FunFam" id="3.40.190.10:FF:000072">
    <property type="entry name" value="glutamate receptor ionotropic, kainate 4"/>
    <property type="match status" value="1"/>
</dbReference>
<keyword evidence="9 17" id="KW-0472">Membrane</keyword>
<dbReference type="InterPro" id="IPR001828">
    <property type="entry name" value="ANF_lig-bd_rcpt"/>
</dbReference>
<sequence length="1177" mass="133312">MYAKRDVEQTNSIKCTTALPRGGAISPSLARTDSDLPPEMGGETKQSKKWDLTPRHEVNRQLGSDQVRLNAIQYALRMLVDVGAIFTEDQKDSPSELAFKYAIYKINKDKTLLANTTLVYDIQYVPKDDSFRTSKKACKQLSRSVQGIFGPSDPLLGAHIQSICEALDVPHLEARVDFEPTFKEFSINLYPAQDHLNKAFKDLISFLNWTRVAIIYEEDYGLFKLQDLVKSPPSVRTEMYIRQAGPASYRQVLREVRHKEIFKLIVDTDPAHMQQFFRAILQLQMNDYRYHYMFTTFDIETFDLEDFKYNSVNMTAFRLVDLEESKVAEILKQMERFQPAIGHAILNKTGVIQAEPALVYDSVQVFAHGLAALDRSHDLRPANLSCEKEEPWDDGLSLYNYINAVRLHGLTGHIEFNEGKRNNFKLDLLKLKKEELVKVGEWKSGSGINVTDLDAFYETTTTNITLVVMTREERPYVMVKEDKNLTGNARFEGFCIDLLKRIACQVGFQYAIKLVPDHMYGVYDPETKEWNGIVRELMDKRADLAVASMTINYARESVIDFTKPFMNLGIGILFKVPSSQPTRLFSFMNPLAVEIWLYVLAAYMLVSFTLFVMARFSPYEWNNPHPCLAESDVVENQFTVSNSFWFITGTFLRQGSGLNPKVDQINSRRIVTVTKRTPPRLFSFMTPLAMEIWLFLLGAYVVVSLTIWIVARFSPFEWVEPSPCPSCKCPLQGSHVSALDPDSDDIPLLRTVNEFSLANSFWFTVGTLMQQGSDLNPKATSTRIVGGIWWFFTLIIISSYTANLAAFLTVERMITPIENVADLAEQTEISYGTLEGGSTKTFFRDSKIGIYQKMWRFMESKNPSVFVQTYEEGVKRVLEGDYAFLMESTMLDYAVQRDCNLTQIGGLLDSKGYGIATPKGSPWRDKISLVILELQEKGVIQILYDKWWKNTGDVCNRDDKNKESKANALGVENIGGVFVVLLCGLALAILVAILEFCWNSKKNAQSDRSLCAEMASELRFAVRCGSRQRPAAKSRNSAAAGLCGRCSPRFSRRRTRLCSSEHEETTYIPSIEIPRLNGQQQSQQQQPPPCKATPTHTRHTHCHSHSHLHSHHSHKHQAPPPRQRRGSSGIILGQGGDHPENILWRFDCDLAGEPDVIISPPPPPPPPSATVSRTTTL</sequence>
<evidence type="ECO:0000256" key="1">
    <source>
        <dbReference type="ARBA" id="ARBA00008685"/>
    </source>
</evidence>
<dbReference type="Pfam" id="PF00060">
    <property type="entry name" value="Lig_chan"/>
    <property type="match status" value="2"/>
</dbReference>
<evidence type="ECO:0000313" key="20">
    <source>
        <dbReference type="EMBL" id="KYM78191.1"/>
    </source>
</evidence>
<keyword evidence="13" id="KW-1071">Ligand-gated ion channel</keyword>
<dbReference type="Gene3D" id="3.40.50.2300">
    <property type="match status" value="2"/>
</dbReference>
<dbReference type="GO" id="GO:0045211">
    <property type="term" value="C:postsynaptic membrane"/>
    <property type="evidence" value="ECO:0007669"/>
    <property type="project" value="UniProtKB-SubCell"/>
</dbReference>
<feature type="transmembrane region" description="Helical" evidence="17">
    <location>
        <begin position="692"/>
        <end position="711"/>
    </location>
</feature>
<evidence type="ECO:0000256" key="16">
    <source>
        <dbReference type="SAM" id="MobiDB-lite"/>
    </source>
</evidence>
<dbReference type="FunFam" id="1.10.287.70:FF:000067">
    <property type="entry name" value="glutamate receptor 2 isoform X1"/>
    <property type="match status" value="1"/>
</dbReference>
<keyword evidence="4 17" id="KW-0812">Transmembrane</keyword>
<evidence type="ECO:0000256" key="9">
    <source>
        <dbReference type="ARBA" id="ARBA00023136"/>
    </source>
</evidence>
<feature type="region of interest" description="Disordered" evidence="16">
    <location>
        <begin position="1154"/>
        <end position="1177"/>
    </location>
</feature>
<feature type="transmembrane region" description="Helical" evidence="17">
    <location>
        <begin position="788"/>
        <end position="810"/>
    </location>
</feature>
<dbReference type="SMART" id="SM00079">
    <property type="entry name" value="PBPe"/>
    <property type="match status" value="1"/>
</dbReference>
<keyword evidence="12" id="KW-0628">Postsynaptic cell membrane</keyword>
<dbReference type="Pfam" id="PF01094">
    <property type="entry name" value="ANF_receptor"/>
    <property type="match status" value="1"/>
</dbReference>
<keyword evidence="8" id="KW-0406">Ion transport</keyword>
<proteinExistence type="inferred from homology"/>
<keyword evidence="2" id="KW-0813">Transport</keyword>
<name>A0A195B155_9HYME</name>
<reference evidence="20 21" key="1">
    <citation type="submission" date="2015-09" db="EMBL/GenBank/DDBJ databases">
        <title>Atta colombica WGS genome.</title>
        <authorList>
            <person name="Nygaard S."/>
            <person name="Hu H."/>
            <person name="Boomsma J."/>
            <person name="Zhang G."/>
        </authorList>
    </citation>
    <scope>NUCLEOTIDE SEQUENCE [LARGE SCALE GENOMIC DNA]</scope>
    <source>
        <strain evidence="20">Treedump-2</strain>
        <tissue evidence="20">Whole body</tissue>
    </source>
</reference>
<dbReference type="Pfam" id="PF10613">
    <property type="entry name" value="Lig_chan-Glu_bd"/>
    <property type="match status" value="1"/>
</dbReference>
<evidence type="ECO:0000256" key="6">
    <source>
        <dbReference type="ARBA" id="ARBA00022989"/>
    </source>
</evidence>
<comment type="subcellular location">
    <subcellularLocation>
        <location evidence="15">Postsynaptic cell membrane</location>
        <topology evidence="15">Multi-pass membrane protein</topology>
    </subcellularLocation>
</comment>
<evidence type="ECO:0000256" key="10">
    <source>
        <dbReference type="ARBA" id="ARBA00023170"/>
    </source>
</evidence>
<dbReference type="FunFam" id="1.10.287.70:FF:000134">
    <property type="entry name" value="Glutamate receptor, ionotropic kainate"/>
    <property type="match status" value="1"/>
</dbReference>
<evidence type="ECO:0000256" key="4">
    <source>
        <dbReference type="ARBA" id="ARBA00022692"/>
    </source>
</evidence>
<feature type="compositionally biased region" description="Basic residues" evidence="16">
    <location>
        <begin position="1096"/>
        <end position="1125"/>
    </location>
</feature>
<evidence type="ECO:0000256" key="7">
    <source>
        <dbReference type="ARBA" id="ARBA00023018"/>
    </source>
</evidence>
<evidence type="ECO:0000256" key="14">
    <source>
        <dbReference type="ARBA" id="ARBA00023303"/>
    </source>
</evidence>
<keyword evidence="11" id="KW-0325">Glycoprotein</keyword>
<dbReference type="AlphaFoldDB" id="A0A195B155"/>
<dbReference type="InterPro" id="IPR015683">
    <property type="entry name" value="Ionotropic_Glu_rcpt"/>
</dbReference>